<organism evidence="1 2">
    <name type="scientific">Paxillus rubicundulus Ve08.2h10</name>
    <dbReference type="NCBI Taxonomy" id="930991"/>
    <lineage>
        <taxon>Eukaryota</taxon>
        <taxon>Fungi</taxon>
        <taxon>Dikarya</taxon>
        <taxon>Basidiomycota</taxon>
        <taxon>Agaricomycotina</taxon>
        <taxon>Agaricomycetes</taxon>
        <taxon>Agaricomycetidae</taxon>
        <taxon>Boletales</taxon>
        <taxon>Paxilineae</taxon>
        <taxon>Paxillaceae</taxon>
        <taxon>Paxillus</taxon>
    </lineage>
</organism>
<accession>A0A0D0DV65</accession>
<gene>
    <name evidence="1" type="ORF">PAXRUDRAFT_823815</name>
</gene>
<reference evidence="1 2" key="1">
    <citation type="submission" date="2014-04" db="EMBL/GenBank/DDBJ databases">
        <authorList>
            <consortium name="DOE Joint Genome Institute"/>
            <person name="Kuo A."/>
            <person name="Kohler A."/>
            <person name="Jargeat P."/>
            <person name="Nagy L.G."/>
            <person name="Floudas D."/>
            <person name="Copeland A."/>
            <person name="Barry K.W."/>
            <person name="Cichocki N."/>
            <person name="Veneault-Fourrey C."/>
            <person name="LaButti K."/>
            <person name="Lindquist E.A."/>
            <person name="Lipzen A."/>
            <person name="Lundell T."/>
            <person name="Morin E."/>
            <person name="Murat C."/>
            <person name="Sun H."/>
            <person name="Tunlid A."/>
            <person name="Henrissat B."/>
            <person name="Grigoriev I.V."/>
            <person name="Hibbett D.S."/>
            <person name="Martin F."/>
            <person name="Nordberg H.P."/>
            <person name="Cantor M.N."/>
            <person name="Hua S.X."/>
        </authorList>
    </citation>
    <scope>NUCLEOTIDE SEQUENCE [LARGE SCALE GENOMIC DNA]</scope>
    <source>
        <strain evidence="1 2">Ve08.2h10</strain>
    </source>
</reference>
<name>A0A0D0DV65_9AGAM</name>
<evidence type="ECO:0000313" key="1">
    <source>
        <dbReference type="EMBL" id="KIK98518.1"/>
    </source>
</evidence>
<keyword evidence="2" id="KW-1185">Reference proteome</keyword>
<proteinExistence type="predicted"/>
<protein>
    <submittedName>
        <fullName evidence="1">Uncharacterized protein</fullName>
    </submittedName>
</protein>
<reference evidence="2" key="2">
    <citation type="submission" date="2015-01" db="EMBL/GenBank/DDBJ databases">
        <title>Evolutionary Origins and Diversification of the Mycorrhizal Mutualists.</title>
        <authorList>
            <consortium name="DOE Joint Genome Institute"/>
            <consortium name="Mycorrhizal Genomics Consortium"/>
            <person name="Kohler A."/>
            <person name="Kuo A."/>
            <person name="Nagy L.G."/>
            <person name="Floudas D."/>
            <person name="Copeland A."/>
            <person name="Barry K.W."/>
            <person name="Cichocki N."/>
            <person name="Veneault-Fourrey C."/>
            <person name="LaButti K."/>
            <person name="Lindquist E.A."/>
            <person name="Lipzen A."/>
            <person name="Lundell T."/>
            <person name="Morin E."/>
            <person name="Murat C."/>
            <person name="Riley R."/>
            <person name="Ohm R."/>
            <person name="Sun H."/>
            <person name="Tunlid A."/>
            <person name="Henrissat B."/>
            <person name="Grigoriev I.V."/>
            <person name="Hibbett D.S."/>
            <person name="Martin F."/>
        </authorList>
    </citation>
    <scope>NUCLEOTIDE SEQUENCE [LARGE SCALE GENOMIC DNA]</scope>
    <source>
        <strain evidence="2">Ve08.2h10</strain>
    </source>
</reference>
<evidence type="ECO:0000313" key="2">
    <source>
        <dbReference type="Proteomes" id="UP000054538"/>
    </source>
</evidence>
<dbReference type="EMBL" id="KN824890">
    <property type="protein sequence ID" value="KIK98518.1"/>
    <property type="molecule type" value="Genomic_DNA"/>
</dbReference>
<dbReference type="Proteomes" id="UP000054538">
    <property type="component" value="Unassembled WGS sequence"/>
</dbReference>
<dbReference type="AlphaFoldDB" id="A0A0D0DV65"/>
<sequence length="72" mass="8125">MLPIVVANGKLVHTTEFLLRISVVRTESMVHVSSLAAIRRGHAVWNSQEHIVYSYCSGNSWKWDGFIDISPN</sequence>
<dbReference type="InParanoid" id="A0A0D0DV65"/>
<dbReference type="HOGENOM" id="CLU_2722946_0_0_1"/>